<sequence>MTAVDDLRPLVGTSVALLRATARLAEGGGRRLLGVPASGTAVTLVRRESNLAPALERLGTLLERGALQSSGDAESALFEDLVGRLVPDEARIIAALGSRGWSPLVHIEPRRPDDVHLGLRNASLIGRQGGVTLVRRTPLYVTRLVAAGLLAVTPARDDHPEDYEILLADPDVLDAIRAASRGPLGARVHRQGLALSDLGAQLWAAHRAETGE</sequence>
<accession>A0A417XZ80</accession>
<dbReference type="InterPro" id="IPR025506">
    <property type="entry name" value="Abi_alpha"/>
</dbReference>
<evidence type="ECO:0000313" key="2">
    <source>
        <dbReference type="Proteomes" id="UP000283644"/>
    </source>
</evidence>
<dbReference type="Pfam" id="PF14337">
    <property type="entry name" value="Abi_alpha"/>
    <property type="match status" value="1"/>
</dbReference>
<dbReference type="Gene3D" id="3.30.110.190">
    <property type="match status" value="1"/>
</dbReference>
<gene>
    <name evidence="1" type="ORF">D0Z08_18005</name>
</gene>
<proteinExistence type="predicted"/>
<name>A0A417XZ80_9ACTN</name>
<dbReference type="Proteomes" id="UP000283644">
    <property type="component" value="Unassembled WGS sequence"/>
</dbReference>
<dbReference type="EMBL" id="QXGH01000022">
    <property type="protein sequence ID" value="RHW25671.1"/>
    <property type="molecule type" value="Genomic_DNA"/>
</dbReference>
<keyword evidence="2" id="KW-1185">Reference proteome</keyword>
<organism evidence="1 2">
    <name type="scientific">Nocardioides immobilis</name>
    <dbReference type="NCBI Taxonomy" id="2049295"/>
    <lineage>
        <taxon>Bacteria</taxon>
        <taxon>Bacillati</taxon>
        <taxon>Actinomycetota</taxon>
        <taxon>Actinomycetes</taxon>
        <taxon>Propionibacteriales</taxon>
        <taxon>Nocardioidaceae</taxon>
        <taxon>Nocardioides</taxon>
    </lineage>
</organism>
<evidence type="ECO:0000313" key="1">
    <source>
        <dbReference type="EMBL" id="RHW25671.1"/>
    </source>
</evidence>
<dbReference type="RefSeq" id="WP_118926638.1">
    <property type="nucleotide sequence ID" value="NZ_QXGH01000022.1"/>
</dbReference>
<reference evidence="1 2" key="1">
    <citation type="submission" date="2018-09" db="EMBL/GenBank/DDBJ databases">
        <title>Genome sequencing of Nocardioides immobilis CCTCC AB 2017083 for comparison to Nocardioides silvaticus.</title>
        <authorList>
            <person name="Li C."/>
            <person name="Wang G."/>
        </authorList>
    </citation>
    <scope>NUCLEOTIDE SEQUENCE [LARGE SCALE GENOMIC DNA]</scope>
    <source>
        <strain evidence="1 2">CCTCC AB 2017083</strain>
    </source>
</reference>
<protein>
    <recommendedName>
        <fullName evidence="3">DUF4393 domain-containing protein</fullName>
    </recommendedName>
</protein>
<evidence type="ECO:0008006" key="3">
    <source>
        <dbReference type="Google" id="ProtNLM"/>
    </source>
</evidence>
<dbReference type="OrthoDB" id="7061144at2"/>
<comment type="caution">
    <text evidence="1">The sequence shown here is derived from an EMBL/GenBank/DDBJ whole genome shotgun (WGS) entry which is preliminary data.</text>
</comment>
<dbReference type="AlphaFoldDB" id="A0A417XZ80"/>